<dbReference type="GO" id="GO:0016020">
    <property type="term" value="C:membrane"/>
    <property type="evidence" value="ECO:0007669"/>
    <property type="project" value="TreeGrafter"/>
</dbReference>
<reference evidence="1" key="2">
    <citation type="submission" date="2025-09" db="UniProtKB">
        <authorList>
            <consortium name="Ensembl"/>
        </authorList>
    </citation>
    <scope>IDENTIFICATION</scope>
</reference>
<proteinExistence type="predicted"/>
<dbReference type="GO" id="GO:0006897">
    <property type="term" value="P:endocytosis"/>
    <property type="evidence" value="ECO:0007669"/>
    <property type="project" value="TreeGrafter"/>
</dbReference>
<dbReference type="GO" id="GO:0030139">
    <property type="term" value="C:endocytic vesicle"/>
    <property type="evidence" value="ECO:0007669"/>
    <property type="project" value="TreeGrafter"/>
</dbReference>
<dbReference type="GO" id="GO:0005794">
    <property type="term" value="C:Golgi apparatus"/>
    <property type="evidence" value="ECO:0007669"/>
    <property type="project" value="TreeGrafter"/>
</dbReference>
<sequence>ALLDVPWPRSKIGCDQELGVELLNVLHRLILTRESPAIQLAALEVVRQILFASQEHVKEKRRSAEGT</sequence>
<dbReference type="GO" id="GO:0005829">
    <property type="term" value="C:cytosol"/>
    <property type="evidence" value="ECO:0007669"/>
    <property type="project" value="GOC"/>
</dbReference>
<dbReference type="GO" id="GO:0042147">
    <property type="term" value="P:retrograde transport, endosome to Golgi"/>
    <property type="evidence" value="ECO:0007669"/>
    <property type="project" value="TreeGrafter"/>
</dbReference>
<accession>A0A8D0GB74</accession>
<dbReference type="Ensembl" id="ENSSPUT00000003937.1">
    <property type="protein sequence ID" value="ENSSPUP00000003704.1"/>
    <property type="gene ID" value="ENSSPUG00000002843.1"/>
</dbReference>
<organism evidence="1 2">
    <name type="scientific">Sphenodon punctatus</name>
    <name type="common">Tuatara</name>
    <name type="synonym">Hatteria punctata</name>
    <dbReference type="NCBI Taxonomy" id="8508"/>
    <lineage>
        <taxon>Eukaryota</taxon>
        <taxon>Metazoa</taxon>
        <taxon>Chordata</taxon>
        <taxon>Craniata</taxon>
        <taxon>Vertebrata</taxon>
        <taxon>Euteleostomi</taxon>
        <taxon>Lepidosauria</taxon>
        <taxon>Sphenodontia</taxon>
        <taxon>Sphenodontidae</taxon>
        <taxon>Sphenodon</taxon>
    </lineage>
</organism>
<reference evidence="1" key="1">
    <citation type="submission" date="2025-08" db="UniProtKB">
        <authorList>
            <consortium name="Ensembl"/>
        </authorList>
    </citation>
    <scope>IDENTIFICATION</scope>
</reference>
<keyword evidence="2" id="KW-1185">Reference proteome</keyword>
<evidence type="ECO:0000313" key="1">
    <source>
        <dbReference type="Ensembl" id="ENSSPUP00000003704.1"/>
    </source>
</evidence>
<protein>
    <submittedName>
        <fullName evidence="1">Uncharacterized protein</fullName>
    </submittedName>
</protein>
<dbReference type="Proteomes" id="UP000694392">
    <property type="component" value="Unplaced"/>
</dbReference>
<name>A0A8D0GB74_SPHPU</name>
<dbReference type="Pfam" id="PF25468">
    <property type="entry name" value="HEAT_HEATR5A"/>
    <property type="match status" value="1"/>
</dbReference>
<dbReference type="PANTHER" id="PTHR21663">
    <property type="entry name" value="HYPOTHETICAL HEAT DOMAIN-CONTAINING"/>
    <property type="match status" value="1"/>
</dbReference>
<dbReference type="AlphaFoldDB" id="A0A8D0GB74"/>
<dbReference type="PANTHER" id="PTHR21663:SF1">
    <property type="entry name" value="HEAT REPEAT-CONTAINING PROTEIN 5A"/>
    <property type="match status" value="1"/>
</dbReference>
<evidence type="ECO:0000313" key="2">
    <source>
        <dbReference type="Proteomes" id="UP000694392"/>
    </source>
</evidence>
<dbReference type="GO" id="GO:0008104">
    <property type="term" value="P:intracellular protein localization"/>
    <property type="evidence" value="ECO:0007669"/>
    <property type="project" value="TreeGrafter"/>
</dbReference>
<dbReference type="InterPro" id="IPR040108">
    <property type="entry name" value="Laa1/Sip1/HEATR5"/>
</dbReference>